<dbReference type="InterPro" id="IPR038213">
    <property type="entry name" value="IFI6/IFI27-like_sf"/>
</dbReference>
<gene>
    <name evidence="7" type="ORF">PPNO1_LOCUS3746</name>
</gene>
<evidence type="ECO:0000256" key="2">
    <source>
        <dbReference type="ARBA" id="ARBA00007262"/>
    </source>
</evidence>
<dbReference type="EMBL" id="CALLCH030000010">
    <property type="protein sequence ID" value="CAI4214011.1"/>
    <property type="molecule type" value="Genomic_DNA"/>
</dbReference>
<accession>A0A9P1H131</accession>
<evidence type="ECO:0000313" key="8">
    <source>
        <dbReference type="Proteomes" id="UP000838763"/>
    </source>
</evidence>
<feature type="transmembrane region" description="Helical" evidence="6">
    <location>
        <begin position="49"/>
        <end position="73"/>
    </location>
</feature>
<feature type="transmembrane region" description="Helical" evidence="6">
    <location>
        <begin position="85"/>
        <end position="107"/>
    </location>
</feature>
<evidence type="ECO:0000256" key="1">
    <source>
        <dbReference type="ARBA" id="ARBA00004141"/>
    </source>
</evidence>
<evidence type="ECO:0000256" key="4">
    <source>
        <dbReference type="ARBA" id="ARBA00022989"/>
    </source>
</evidence>
<keyword evidence="8" id="KW-1185">Reference proteome</keyword>
<comment type="subcellular location">
    <subcellularLocation>
        <location evidence="1">Membrane</location>
        <topology evidence="1">Multi-pass membrane protein</topology>
    </subcellularLocation>
</comment>
<keyword evidence="5 6" id="KW-0472">Membrane</keyword>
<protein>
    <submittedName>
        <fullName evidence="7">Uncharacterized protein</fullName>
    </submittedName>
</protein>
<dbReference type="PANTHER" id="PTHR16932">
    <property type="entry name" value="INTERFERON ALPHA-INDUCIBLE PROTEIN 27"/>
    <property type="match status" value="1"/>
</dbReference>
<evidence type="ECO:0000256" key="6">
    <source>
        <dbReference type="SAM" id="Phobius"/>
    </source>
</evidence>
<keyword evidence="4 6" id="KW-1133">Transmembrane helix</keyword>
<evidence type="ECO:0000256" key="5">
    <source>
        <dbReference type="ARBA" id="ARBA00023136"/>
    </source>
</evidence>
<evidence type="ECO:0000313" key="7">
    <source>
        <dbReference type="EMBL" id="CAI4214011.1"/>
    </source>
</evidence>
<dbReference type="Gene3D" id="6.10.110.10">
    <property type="match status" value="1"/>
</dbReference>
<organism evidence="7 8">
    <name type="scientific">Parascedosporium putredinis</name>
    <dbReference type="NCBI Taxonomy" id="1442378"/>
    <lineage>
        <taxon>Eukaryota</taxon>
        <taxon>Fungi</taxon>
        <taxon>Dikarya</taxon>
        <taxon>Ascomycota</taxon>
        <taxon>Pezizomycotina</taxon>
        <taxon>Sordariomycetes</taxon>
        <taxon>Hypocreomycetidae</taxon>
        <taxon>Microascales</taxon>
        <taxon>Microascaceae</taxon>
        <taxon>Parascedosporium</taxon>
    </lineage>
</organism>
<feature type="transmembrane region" description="Helical" evidence="6">
    <location>
        <begin position="20"/>
        <end position="42"/>
    </location>
</feature>
<sequence>MSWLQNSTQWVSGNPVRSAFAAAGATAVIIPGVVVAPVLAVAGFGAQGIIGGSIAAGIQATIGNVAAGVFAIFQSAGMAGYGAGIVNGGVQIAGVVAAAAAAAVTGFKEPEDGDKDEKSPGNS</sequence>
<keyword evidence="3 6" id="KW-0812">Transmembrane</keyword>
<dbReference type="Proteomes" id="UP000838763">
    <property type="component" value="Unassembled WGS sequence"/>
</dbReference>
<proteinExistence type="inferred from homology"/>
<name>A0A9P1H131_9PEZI</name>
<dbReference type="AlphaFoldDB" id="A0A9P1H131"/>
<reference evidence="7" key="1">
    <citation type="submission" date="2022-11" db="EMBL/GenBank/DDBJ databases">
        <authorList>
            <person name="Scott C."/>
            <person name="Bruce N."/>
        </authorList>
    </citation>
    <scope>NUCLEOTIDE SEQUENCE</scope>
</reference>
<dbReference type="GO" id="GO:0016020">
    <property type="term" value="C:membrane"/>
    <property type="evidence" value="ECO:0007669"/>
    <property type="project" value="UniProtKB-SubCell"/>
</dbReference>
<comment type="similarity">
    <text evidence="2">Belongs to the IFI6/IFI27 family.</text>
</comment>
<comment type="caution">
    <text evidence="7">The sequence shown here is derived from an EMBL/GenBank/DDBJ whole genome shotgun (WGS) entry which is preliminary data.</text>
</comment>
<dbReference type="PANTHER" id="PTHR16932:SF18">
    <property type="entry name" value="INTERFERON, ALPHA-INDUCIBLE PROTEIN 27-LIKE 2"/>
    <property type="match status" value="1"/>
</dbReference>
<dbReference type="InterPro" id="IPR009311">
    <property type="entry name" value="IFI6/IFI27-like"/>
</dbReference>
<evidence type="ECO:0000256" key="3">
    <source>
        <dbReference type="ARBA" id="ARBA00022692"/>
    </source>
</evidence>